<keyword evidence="2 4" id="KW-0862">Zinc</keyword>
<protein>
    <recommendedName>
        <fullName evidence="4">E3 ubiquitin-protein ligase</fullName>
        <ecNumber evidence="4">2.3.2.27</ecNumber>
    </recommendedName>
</protein>
<proteinExistence type="inferred from homology"/>
<dbReference type="WBParaSite" id="PSAMB.scaffold19251size835.g37822.t1">
    <property type="protein sequence ID" value="PSAMB.scaffold19251size835.g37822.t1"/>
    <property type="gene ID" value="PSAMB.scaffold19251size835.g37822"/>
</dbReference>
<dbReference type="Proteomes" id="UP000887566">
    <property type="component" value="Unplaced"/>
</dbReference>
<feature type="domain" description="RING-type" evidence="5">
    <location>
        <begin position="12"/>
        <end position="58"/>
    </location>
</feature>
<dbReference type="InterPro" id="IPR013083">
    <property type="entry name" value="Znf_RING/FYVE/PHD"/>
</dbReference>
<dbReference type="GO" id="GO:0005737">
    <property type="term" value="C:cytoplasm"/>
    <property type="evidence" value="ECO:0007669"/>
    <property type="project" value="UniProtKB-SubCell"/>
</dbReference>
<comment type="similarity">
    <text evidence="4">Belongs to the Deltex family.</text>
</comment>
<name>A0A914VG71_9BILA</name>
<comment type="subcellular location">
    <subcellularLocation>
        <location evidence="4">Cytoplasm</location>
    </subcellularLocation>
</comment>
<dbReference type="EC" id="2.3.2.27" evidence="4"/>
<keyword evidence="6" id="KW-1185">Reference proteome</keyword>
<dbReference type="SUPFAM" id="SSF57850">
    <property type="entry name" value="RING/U-box"/>
    <property type="match status" value="1"/>
</dbReference>
<dbReference type="GO" id="GO:0016567">
    <property type="term" value="P:protein ubiquitination"/>
    <property type="evidence" value="ECO:0007669"/>
    <property type="project" value="UniProtKB-UniRule"/>
</dbReference>
<dbReference type="GO" id="GO:0061630">
    <property type="term" value="F:ubiquitin protein ligase activity"/>
    <property type="evidence" value="ECO:0007669"/>
    <property type="project" value="UniProtKB-UniRule"/>
</dbReference>
<evidence type="ECO:0000256" key="1">
    <source>
        <dbReference type="ARBA" id="ARBA00022771"/>
    </source>
</evidence>
<dbReference type="PROSITE" id="PS50089">
    <property type="entry name" value="ZF_RING_2"/>
    <property type="match status" value="1"/>
</dbReference>
<dbReference type="SMART" id="SM00184">
    <property type="entry name" value="RING"/>
    <property type="match status" value="1"/>
</dbReference>
<evidence type="ECO:0000313" key="6">
    <source>
        <dbReference type="Proteomes" id="UP000887566"/>
    </source>
</evidence>
<keyword evidence="4" id="KW-0479">Metal-binding</keyword>
<dbReference type="PANTHER" id="PTHR12622">
    <property type="entry name" value="DELTEX-RELATED"/>
    <property type="match status" value="1"/>
</dbReference>
<sequence length="104" mass="11709">MPVNNDEEDKACPVCMEDFSNATSEDPIQKLEKCGHSFHQSCIQETFKHTQPQCPICKTWYGIPKGNQPRGSTMKYDKIKGAVPGFDCKEHIRISYYIPGGIQG</sequence>
<evidence type="ECO:0000256" key="2">
    <source>
        <dbReference type="ARBA" id="ARBA00022833"/>
    </source>
</evidence>
<dbReference type="Gene3D" id="3.30.40.10">
    <property type="entry name" value="Zinc/RING finger domain, C3HC4 (zinc finger)"/>
    <property type="match status" value="1"/>
</dbReference>
<evidence type="ECO:0000256" key="3">
    <source>
        <dbReference type="PROSITE-ProRule" id="PRU00175"/>
    </source>
</evidence>
<dbReference type="InterPro" id="IPR001841">
    <property type="entry name" value="Znf_RING"/>
</dbReference>
<organism evidence="6 7">
    <name type="scientific">Plectus sambesii</name>
    <dbReference type="NCBI Taxonomy" id="2011161"/>
    <lineage>
        <taxon>Eukaryota</taxon>
        <taxon>Metazoa</taxon>
        <taxon>Ecdysozoa</taxon>
        <taxon>Nematoda</taxon>
        <taxon>Chromadorea</taxon>
        <taxon>Plectida</taxon>
        <taxon>Plectina</taxon>
        <taxon>Plectoidea</taxon>
        <taxon>Plectidae</taxon>
        <taxon>Plectus</taxon>
    </lineage>
</organism>
<dbReference type="Pfam" id="PF13639">
    <property type="entry name" value="zf-RING_2"/>
    <property type="match status" value="1"/>
</dbReference>
<evidence type="ECO:0000256" key="4">
    <source>
        <dbReference type="RuleBase" id="RU367105"/>
    </source>
</evidence>
<reference evidence="7" key="1">
    <citation type="submission" date="2022-11" db="UniProtKB">
        <authorList>
            <consortium name="WormBaseParasite"/>
        </authorList>
    </citation>
    <scope>IDENTIFICATION</scope>
</reference>
<comment type="pathway">
    <text evidence="4">Protein modification; protein ubiquitination.</text>
</comment>
<dbReference type="InterPro" id="IPR039398">
    <property type="entry name" value="Deltex_fam"/>
</dbReference>
<keyword evidence="1 3" id="KW-0863">Zinc-finger</keyword>
<dbReference type="GO" id="GO:0007219">
    <property type="term" value="P:Notch signaling pathway"/>
    <property type="evidence" value="ECO:0007669"/>
    <property type="project" value="InterPro"/>
</dbReference>
<evidence type="ECO:0000313" key="7">
    <source>
        <dbReference type="WBParaSite" id="PSAMB.scaffold19251size835.g37822.t1"/>
    </source>
</evidence>
<comment type="catalytic activity">
    <reaction evidence="4">
        <text>S-ubiquitinyl-[E2 ubiquitin-conjugating enzyme]-L-cysteine + [acceptor protein]-L-lysine = [E2 ubiquitin-conjugating enzyme]-L-cysteine + N(6)-ubiquitinyl-[acceptor protein]-L-lysine.</text>
        <dbReference type="EC" id="2.3.2.27"/>
    </reaction>
</comment>
<keyword evidence="4" id="KW-0808">Transferase</keyword>
<dbReference type="GO" id="GO:0008270">
    <property type="term" value="F:zinc ion binding"/>
    <property type="evidence" value="ECO:0007669"/>
    <property type="project" value="UniProtKB-KW"/>
</dbReference>
<keyword evidence="4" id="KW-0963">Cytoplasm</keyword>
<evidence type="ECO:0000259" key="5">
    <source>
        <dbReference type="PROSITE" id="PS50089"/>
    </source>
</evidence>
<accession>A0A914VG71</accession>
<dbReference type="AlphaFoldDB" id="A0A914VG71"/>